<dbReference type="EMBL" id="MT145190">
    <property type="protein sequence ID" value="QJI04778.1"/>
    <property type="molecule type" value="Genomic_DNA"/>
</dbReference>
<name>A0A6H1ZSA0_9ZZZZ</name>
<accession>A0A6H1ZSA0</accession>
<sequence length="89" mass="10329">MKSKDKIKVRKDLFDIKEGDLVIFDTIHSWQDNKETEILIGLVHTIFGQSNEAYVECLSIKKGYYATFSLDRLKKYILKPTTKDLTSTL</sequence>
<reference evidence="1" key="1">
    <citation type="submission" date="2020-03" db="EMBL/GenBank/DDBJ databases">
        <title>The deep terrestrial virosphere.</title>
        <authorList>
            <person name="Holmfeldt K."/>
            <person name="Nilsson E."/>
            <person name="Simone D."/>
            <person name="Lopez-Fernandez M."/>
            <person name="Wu X."/>
            <person name="de Brujin I."/>
            <person name="Lundin D."/>
            <person name="Andersson A."/>
            <person name="Bertilsson S."/>
            <person name="Dopson M."/>
        </authorList>
    </citation>
    <scope>NUCLEOTIDE SEQUENCE</scope>
    <source>
        <strain evidence="3">MM415A00115</strain>
        <strain evidence="2">MM415B00490</strain>
        <strain evidence="1">TM448A01903</strain>
    </source>
</reference>
<dbReference type="AlphaFoldDB" id="A0A6H1ZSA0"/>
<evidence type="ECO:0000313" key="3">
    <source>
        <dbReference type="EMBL" id="QJI04778.1"/>
    </source>
</evidence>
<gene>
    <name evidence="3" type="ORF">MM415A00115_0013</name>
    <name evidence="2" type="ORF">MM415B00490_0027</name>
    <name evidence="1" type="ORF">TM448A01903_0005</name>
</gene>
<evidence type="ECO:0000313" key="2">
    <source>
        <dbReference type="EMBL" id="QJA64529.1"/>
    </source>
</evidence>
<dbReference type="EMBL" id="MT141521">
    <property type="protein sequence ID" value="QJA64529.1"/>
    <property type="molecule type" value="Genomic_DNA"/>
</dbReference>
<proteinExistence type="predicted"/>
<protein>
    <submittedName>
        <fullName evidence="1">Uncharacterized protein</fullName>
    </submittedName>
</protein>
<dbReference type="EMBL" id="MT144219">
    <property type="protein sequence ID" value="QJA50816.1"/>
    <property type="molecule type" value="Genomic_DNA"/>
</dbReference>
<organism evidence="1">
    <name type="scientific">viral metagenome</name>
    <dbReference type="NCBI Taxonomy" id="1070528"/>
    <lineage>
        <taxon>unclassified sequences</taxon>
        <taxon>metagenomes</taxon>
        <taxon>organismal metagenomes</taxon>
    </lineage>
</organism>
<evidence type="ECO:0000313" key="1">
    <source>
        <dbReference type="EMBL" id="QJA50816.1"/>
    </source>
</evidence>